<name>V8BGY6_STRPA</name>
<comment type="caution">
    <text evidence="1">The sequence shown here is derived from an EMBL/GenBank/DDBJ whole genome shotgun (WGS) entry which is preliminary data.</text>
</comment>
<proteinExistence type="predicted"/>
<dbReference type="HOGENOM" id="CLU_1757814_0_0_9"/>
<evidence type="ECO:0000313" key="2">
    <source>
        <dbReference type="Proteomes" id="UP000018716"/>
    </source>
</evidence>
<reference evidence="1 2" key="1">
    <citation type="submission" date="2013-10" db="EMBL/GenBank/DDBJ databases">
        <title>The Genome Sequence of Streptococcus parasanguinis CC87K.</title>
        <authorList>
            <consortium name="The Broad Institute Genomics Platform"/>
            <person name="Earl A."/>
            <person name="Allen-Vercoe E."/>
            <person name="Daigneault M."/>
            <person name="Young S.K."/>
            <person name="Zeng Q."/>
            <person name="Gargeya S."/>
            <person name="Fitzgerald M."/>
            <person name="Abouelleil A."/>
            <person name="Alvarado L."/>
            <person name="Chapman S.B."/>
            <person name="Gainer-Dewar J."/>
            <person name="Goldberg J."/>
            <person name="Griggs A."/>
            <person name="Gujja S."/>
            <person name="Hansen M."/>
            <person name="Howarth C."/>
            <person name="Imamovic A."/>
            <person name="Ireland A."/>
            <person name="Larimer J."/>
            <person name="McCowan C."/>
            <person name="Murphy C."/>
            <person name="Pearson M."/>
            <person name="Poon T.W."/>
            <person name="Priest M."/>
            <person name="Roberts A."/>
            <person name="Saif S."/>
            <person name="Shea T."/>
            <person name="Sykes S."/>
            <person name="Wortman J."/>
            <person name="Nusbaum C."/>
            <person name="Birren B."/>
        </authorList>
    </citation>
    <scope>NUCLEOTIDE SEQUENCE [LARGE SCALE GENOMIC DNA]</scope>
    <source>
        <strain evidence="1 2">CC87K</strain>
    </source>
</reference>
<protein>
    <submittedName>
        <fullName evidence="1">Uncharacterized protein</fullName>
    </submittedName>
</protein>
<dbReference type="RefSeq" id="WP_023917919.1">
    <property type="nucleotide sequence ID" value="NZ_KI669401.1"/>
</dbReference>
<evidence type="ECO:0000313" key="1">
    <source>
        <dbReference type="EMBL" id="ETD14075.1"/>
    </source>
</evidence>
<gene>
    <name evidence="1" type="ORF">HMPREF1195_00394</name>
</gene>
<dbReference type="EMBL" id="AZJD01000001">
    <property type="protein sequence ID" value="ETD14075.1"/>
    <property type="molecule type" value="Genomic_DNA"/>
</dbReference>
<keyword evidence="2" id="KW-1185">Reference proteome</keyword>
<sequence>MTENKGFKLTYSGELTGKYISALLISIAKQLRVENANELLQILLNNSIYRQFLTKQIYIKNLKDNLFNQLGVKITIKNIDNNTKDLYLIVNDVTRFRENISFYLLDTFTTKELVDHLELTEKRLSLKERIEKHKIAIRAEIEELKTKN</sequence>
<dbReference type="Proteomes" id="UP000018716">
    <property type="component" value="Unassembled WGS sequence"/>
</dbReference>
<organism evidence="1 2">
    <name type="scientific">Streptococcus parasanguinis CC87K</name>
    <dbReference type="NCBI Taxonomy" id="1073372"/>
    <lineage>
        <taxon>Bacteria</taxon>
        <taxon>Bacillati</taxon>
        <taxon>Bacillota</taxon>
        <taxon>Bacilli</taxon>
        <taxon>Lactobacillales</taxon>
        <taxon>Streptococcaceae</taxon>
        <taxon>Streptococcus</taxon>
    </lineage>
</organism>
<accession>V8BGY6</accession>
<dbReference type="AlphaFoldDB" id="V8BGY6"/>